<keyword evidence="1" id="KW-0732">Signal</keyword>
<dbReference type="AlphaFoldDB" id="A0A420FB88"/>
<protein>
    <submittedName>
        <fullName evidence="2">Uncharacterized protein</fullName>
    </submittedName>
</protein>
<organism evidence="2 3">
    <name type="scientific">Sphingobacterium siyangense</name>
    <dbReference type="NCBI Taxonomy" id="459529"/>
    <lineage>
        <taxon>Bacteria</taxon>
        <taxon>Pseudomonadati</taxon>
        <taxon>Bacteroidota</taxon>
        <taxon>Sphingobacteriia</taxon>
        <taxon>Sphingobacteriales</taxon>
        <taxon>Sphingobacteriaceae</taxon>
        <taxon>Sphingobacterium</taxon>
    </lineage>
</organism>
<evidence type="ECO:0000313" key="2">
    <source>
        <dbReference type="EMBL" id="RKF30189.1"/>
    </source>
</evidence>
<sequence length="222" mass="25094">MKIKFITTFLAIIPGILIAQSSDPNIEVNMESPAYGINIKTNFAWQNGIWARGYRISNHNNSEYFIHFGAMGTFNNGISKQNYGYIGKDWNQTYMVFLPNGNIGIGTMDPQDKLAVKGKIRAEEIKVTTSAADWPDYVFKADYNLRSLAETELFINEHGHLPEVPKAEEAEADGVSLGEMNKILLKKIEEMTLQLIQLNHAVKIQTEQVKLQSEKIKLLESR</sequence>
<proteinExistence type="predicted"/>
<name>A0A420FB88_9SPHI</name>
<accession>A0A420FB88</accession>
<gene>
    <name evidence="2" type="ORF">BCY89_20545</name>
</gene>
<reference evidence="2 3" key="1">
    <citation type="submission" date="2016-07" db="EMBL/GenBank/DDBJ databases">
        <title>Genome analysis of Sphingobacterium siyangense T12B17.</title>
        <authorList>
            <person name="Xu D."/>
            <person name="Su Y."/>
            <person name="Zheng S."/>
        </authorList>
    </citation>
    <scope>NUCLEOTIDE SEQUENCE [LARGE SCALE GENOMIC DNA]</scope>
    <source>
        <strain evidence="2 3">T12B17</strain>
    </source>
</reference>
<dbReference type="RefSeq" id="WP_120336717.1">
    <property type="nucleotide sequence ID" value="NZ_JBPFRJ010000002.1"/>
</dbReference>
<feature type="signal peptide" evidence="1">
    <location>
        <begin position="1"/>
        <end position="19"/>
    </location>
</feature>
<feature type="chain" id="PRO_5018979804" evidence="1">
    <location>
        <begin position="20"/>
        <end position="222"/>
    </location>
</feature>
<dbReference type="EMBL" id="MCAQ01000030">
    <property type="protein sequence ID" value="RKF30189.1"/>
    <property type="molecule type" value="Genomic_DNA"/>
</dbReference>
<keyword evidence="3" id="KW-1185">Reference proteome</keyword>
<evidence type="ECO:0000313" key="3">
    <source>
        <dbReference type="Proteomes" id="UP000286402"/>
    </source>
</evidence>
<dbReference type="Proteomes" id="UP000286402">
    <property type="component" value="Unassembled WGS sequence"/>
</dbReference>
<evidence type="ECO:0000256" key="1">
    <source>
        <dbReference type="SAM" id="SignalP"/>
    </source>
</evidence>
<comment type="caution">
    <text evidence="2">The sequence shown here is derived from an EMBL/GenBank/DDBJ whole genome shotgun (WGS) entry which is preliminary data.</text>
</comment>